<dbReference type="EMBL" id="HBEF01009402">
    <property type="protein sequence ID" value="CAD8333821.1"/>
    <property type="molecule type" value="Transcribed_RNA"/>
</dbReference>
<dbReference type="Gene3D" id="1.20.58.320">
    <property type="entry name" value="TPR-like"/>
    <property type="match status" value="1"/>
</dbReference>
<accession>A0A7R9WSV2</accession>
<dbReference type="InterPro" id="IPR011990">
    <property type="entry name" value="TPR-like_helical_dom_sf"/>
</dbReference>
<proteinExistence type="predicted"/>
<keyword evidence="1" id="KW-0732">Signal</keyword>
<dbReference type="Gene3D" id="1.25.40.10">
    <property type="entry name" value="Tetratricopeptide repeat domain"/>
    <property type="match status" value="1"/>
</dbReference>
<name>A0A7R9WSV2_9STRA</name>
<gene>
    <name evidence="2" type="ORF">CAUS1442_LOCUS5926</name>
</gene>
<protein>
    <submittedName>
        <fullName evidence="2">Uncharacterized protein</fullName>
    </submittedName>
</protein>
<sequence length="279" mass="32027">MIILSALPLFTLTMLSVSEFAAKPFVQRAIKTPSKLESVLSFFFGVDFEDKDLYAKDMREGVPQRTMEKLWYMGGAEYDDLCKQFIPTIRQASNANSEMITSDPRWQITVDGKVGQLLLFDQLARNAFRGQDEAFAYDDLSEKLALQVLQNQLKEIAHSNDAPPAEELEGEMYPPYVIMSIMPLMHSESATSHEYGNAVLDWCIQQKYGSSELFEKQFAMTKDFMIDHTKVIDRFGRYPHRNDKLKRDSTQDEIDWLNDTDNLPMWAKSQGLPAKPQLE</sequence>
<feature type="chain" id="PRO_5030851844" evidence="1">
    <location>
        <begin position="23"/>
        <end position="279"/>
    </location>
</feature>
<reference evidence="2" key="1">
    <citation type="submission" date="2021-01" db="EMBL/GenBank/DDBJ databases">
        <authorList>
            <person name="Corre E."/>
            <person name="Pelletier E."/>
            <person name="Niang G."/>
            <person name="Scheremetjew M."/>
            <person name="Finn R."/>
            <person name="Kale V."/>
            <person name="Holt S."/>
            <person name="Cochrane G."/>
            <person name="Meng A."/>
            <person name="Brown T."/>
            <person name="Cohen L."/>
        </authorList>
    </citation>
    <scope>NUCLEOTIDE SEQUENCE</scope>
    <source>
        <strain evidence="2">CCMP3328</strain>
    </source>
</reference>
<feature type="signal peptide" evidence="1">
    <location>
        <begin position="1"/>
        <end position="22"/>
    </location>
</feature>
<evidence type="ECO:0000256" key="1">
    <source>
        <dbReference type="SAM" id="SignalP"/>
    </source>
</evidence>
<dbReference type="InterPro" id="IPR010323">
    <property type="entry name" value="DUF924"/>
</dbReference>
<dbReference type="Pfam" id="PF06041">
    <property type="entry name" value="DUF924"/>
    <property type="match status" value="1"/>
</dbReference>
<evidence type="ECO:0000313" key="2">
    <source>
        <dbReference type="EMBL" id="CAD8333821.1"/>
    </source>
</evidence>
<dbReference type="SUPFAM" id="SSF48452">
    <property type="entry name" value="TPR-like"/>
    <property type="match status" value="1"/>
</dbReference>
<dbReference type="AlphaFoldDB" id="A0A7R9WSV2"/>
<organism evidence="2">
    <name type="scientific">Craspedostauros australis</name>
    <dbReference type="NCBI Taxonomy" id="1486917"/>
    <lineage>
        <taxon>Eukaryota</taxon>
        <taxon>Sar</taxon>
        <taxon>Stramenopiles</taxon>
        <taxon>Ochrophyta</taxon>
        <taxon>Bacillariophyta</taxon>
        <taxon>Bacillariophyceae</taxon>
        <taxon>Bacillariophycidae</taxon>
        <taxon>Naviculales</taxon>
        <taxon>Naviculaceae</taxon>
        <taxon>Craspedostauros</taxon>
    </lineage>
</organism>